<organism evidence="1 2">
    <name type="scientific">Aquirufa esocilacus</name>
    <dbReference type="NCBI Taxonomy" id="3096513"/>
    <lineage>
        <taxon>Bacteria</taxon>
        <taxon>Pseudomonadati</taxon>
        <taxon>Bacteroidota</taxon>
        <taxon>Cytophagia</taxon>
        <taxon>Cytophagales</taxon>
        <taxon>Flectobacillaceae</taxon>
        <taxon>Aquirufa</taxon>
    </lineage>
</organism>
<sequence length="164" mass="19259">MKPSEINQGVFVELKATHKRKSAIQTFVDKEHFMNSSQESRLLLEEYTETVLAMQRELKLASLLEELIMLHRAKNNIKNLKISFVREYIYVRMHCYRPDNETNDLRVIMGTTYQHGDNVEALYANSDFMSKANEKMESQIDEMIELKRNELNQFSGIPTSETYN</sequence>
<evidence type="ECO:0000313" key="2">
    <source>
        <dbReference type="Proteomes" id="UP001598019"/>
    </source>
</evidence>
<keyword evidence="2" id="KW-1185">Reference proteome</keyword>
<gene>
    <name evidence="1" type="ORF">SKC37_10265</name>
</gene>
<comment type="caution">
    <text evidence="1">The sequence shown here is derived from an EMBL/GenBank/DDBJ whole genome shotgun (WGS) entry which is preliminary data.</text>
</comment>
<evidence type="ECO:0000313" key="1">
    <source>
        <dbReference type="EMBL" id="MFD3409042.1"/>
    </source>
</evidence>
<name>A0ABW6DK22_9BACT</name>
<dbReference type="RefSeq" id="WP_377981387.1">
    <property type="nucleotide sequence ID" value="NZ_JBBKXX010000003.1"/>
</dbReference>
<dbReference type="EMBL" id="JBBKXX010000003">
    <property type="protein sequence ID" value="MFD3409042.1"/>
    <property type="molecule type" value="Genomic_DNA"/>
</dbReference>
<dbReference type="Proteomes" id="UP001598019">
    <property type="component" value="Unassembled WGS sequence"/>
</dbReference>
<protein>
    <submittedName>
        <fullName evidence="1">Uncharacterized protein</fullName>
    </submittedName>
</protein>
<reference evidence="1 2" key="1">
    <citation type="submission" date="2024-03" db="EMBL/GenBank/DDBJ databases">
        <title>Aquirufa genome sequencing.</title>
        <authorList>
            <person name="Pitt A."/>
            <person name="Hahn M.W."/>
        </authorList>
    </citation>
    <scope>NUCLEOTIDE SEQUENCE [LARGE SCALE GENOMIC DNA]</scope>
    <source>
        <strain evidence="1 2">HETE-83D</strain>
    </source>
</reference>
<proteinExistence type="predicted"/>
<accession>A0ABW6DK22</accession>